<keyword evidence="2" id="KW-1185">Reference proteome</keyword>
<reference evidence="2" key="1">
    <citation type="submission" date="2015-10" db="EMBL/GenBank/DDBJ databases">
        <authorList>
            <person name="Luecker S."/>
            <person name="Luecker S."/>
        </authorList>
    </citation>
    <scope>NUCLEOTIDE SEQUENCE [LARGE SCALE GENOMIC DNA]</scope>
</reference>
<accession>A0A0S4LKZ2</accession>
<organism evidence="1 2">
    <name type="scientific">Candidatus Nitrospira nitrificans</name>
    <dbReference type="NCBI Taxonomy" id="1742973"/>
    <lineage>
        <taxon>Bacteria</taxon>
        <taxon>Pseudomonadati</taxon>
        <taxon>Nitrospirota</taxon>
        <taxon>Nitrospiria</taxon>
        <taxon>Nitrospirales</taxon>
        <taxon>Nitrospiraceae</taxon>
        <taxon>Nitrospira</taxon>
    </lineage>
</organism>
<dbReference type="Proteomes" id="UP000198736">
    <property type="component" value="Unassembled WGS sequence"/>
</dbReference>
<evidence type="ECO:0000313" key="2">
    <source>
        <dbReference type="Proteomes" id="UP000198736"/>
    </source>
</evidence>
<gene>
    <name evidence="1" type="ORF">COMA2_30348</name>
</gene>
<evidence type="ECO:0000313" key="1">
    <source>
        <dbReference type="EMBL" id="CUS37582.1"/>
    </source>
</evidence>
<dbReference type="STRING" id="1742973.COMA2_30348"/>
<dbReference type="EMBL" id="CZPZ01000023">
    <property type="protein sequence ID" value="CUS37582.1"/>
    <property type="molecule type" value="Genomic_DNA"/>
</dbReference>
<proteinExistence type="predicted"/>
<name>A0A0S4LKZ2_9BACT</name>
<sequence length="68" mass="7511">MDRVYYGIRSPLVIRHGGPHVVVEAASASATETIKRLMIDRPLNGSAGVPLFDPIDESKKMTNIRAQY</sequence>
<dbReference type="AlphaFoldDB" id="A0A0S4LKZ2"/>
<protein>
    <submittedName>
        <fullName evidence="1">Uncharacterized protein</fullName>
    </submittedName>
</protein>